<dbReference type="Gramene" id="PNW74716">
    <property type="protein sequence ID" value="PNW74716"/>
    <property type="gene ID" value="CHLRE_12g485900v5"/>
</dbReference>
<dbReference type="RefSeq" id="XP_042918102.1">
    <property type="nucleotide sequence ID" value="XM_043067833.1"/>
</dbReference>
<feature type="region of interest" description="Disordered" evidence="1">
    <location>
        <begin position="1"/>
        <end position="47"/>
    </location>
</feature>
<feature type="region of interest" description="Disordered" evidence="1">
    <location>
        <begin position="204"/>
        <end position="233"/>
    </location>
</feature>
<evidence type="ECO:0000313" key="3">
    <source>
        <dbReference type="Proteomes" id="UP000006906"/>
    </source>
</evidence>
<dbReference type="OrthoDB" id="548726at2759"/>
<evidence type="ECO:0000313" key="2">
    <source>
        <dbReference type="EMBL" id="PNW74716.1"/>
    </source>
</evidence>
<evidence type="ECO:0000256" key="1">
    <source>
        <dbReference type="SAM" id="MobiDB-lite"/>
    </source>
</evidence>
<feature type="region of interest" description="Disordered" evidence="1">
    <location>
        <begin position="304"/>
        <end position="380"/>
    </location>
</feature>
<dbReference type="KEGG" id="cre:CHLRE_12g485900v5"/>
<dbReference type="Proteomes" id="UP000006906">
    <property type="component" value="Chromosome 12"/>
</dbReference>
<feature type="compositionally biased region" description="Gly residues" evidence="1">
    <location>
        <begin position="369"/>
        <end position="380"/>
    </location>
</feature>
<dbReference type="EMBL" id="CM008973">
    <property type="protein sequence ID" value="PNW74716.1"/>
    <property type="molecule type" value="Genomic_DNA"/>
</dbReference>
<proteinExistence type="predicted"/>
<sequence length="380" mass="37754">MSSVEPHDGLGAAGALGGVTAATPPPAHSNGGTGSATHAPAGASTPAAVTLPPPGYALVTLLLEGREQPALLNLPIEVLPSHTFMDVCAAALARVPDVPAGHCLQGAFLESGGARLPLHEPHAPAQAALRAFAPGSCLVFQVGGPAAQGGGGKRLAKVVPRRQRTWPRQLARAAIGVAKFVLAVEAAALLRGGALSTLRRLRRGGADTTTSSGSASDSEGAGGASRRRRGLGGETEAALEAVAAYVTGRGELGDLAGFRPELVVGALEAMDTEVLEQLEVPDVADTRAAVREMVAQFRRDHEAAVAAAQQQAQQGEEPAEASTSGREQRPGAGRAAGRPGAPAAAGGEAAKGGETSEALPGFGPAKSGTGSGGARGSSGK</sequence>
<dbReference type="InParanoid" id="A0A2K3D2F3"/>
<dbReference type="OMA" id="EASWRAD"/>
<gene>
    <name evidence="2" type="ORF">CHLRE_12g485900v5</name>
</gene>
<reference evidence="2 3" key="1">
    <citation type="journal article" date="2007" name="Science">
        <title>The Chlamydomonas genome reveals the evolution of key animal and plant functions.</title>
        <authorList>
            <person name="Merchant S.S."/>
            <person name="Prochnik S.E."/>
            <person name="Vallon O."/>
            <person name="Harris E.H."/>
            <person name="Karpowicz S.J."/>
            <person name="Witman G.B."/>
            <person name="Terry A."/>
            <person name="Salamov A."/>
            <person name="Fritz-Laylin L.K."/>
            <person name="Marechal-Drouard L."/>
            <person name="Marshall W.F."/>
            <person name="Qu L.H."/>
            <person name="Nelson D.R."/>
            <person name="Sanderfoot A.A."/>
            <person name="Spalding M.H."/>
            <person name="Kapitonov V.V."/>
            <person name="Ren Q."/>
            <person name="Ferris P."/>
            <person name="Lindquist E."/>
            <person name="Shapiro H."/>
            <person name="Lucas S.M."/>
            <person name="Grimwood J."/>
            <person name="Schmutz J."/>
            <person name="Cardol P."/>
            <person name="Cerutti H."/>
            <person name="Chanfreau G."/>
            <person name="Chen C.L."/>
            <person name="Cognat V."/>
            <person name="Croft M.T."/>
            <person name="Dent R."/>
            <person name="Dutcher S."/>
            <person name="Fernandez E."/>
            <person name="Fukuzawa H."/>
            <person name="Gonzalez-Ballester D."/>
            <person name="Gonzalez-Halphen D."/>
            <person name="Hallmann A."/>
            <person name="Hanikenne M."/>
            <person name="Hippler M."/>
            <person name="Inwood W."/>
            <person name="Jabbari K."/>
            <person name="Kalanon M."/>
            <person name="Kuras R."/>
            <person name="Lefebvre P.A."/>
            <person name="Lemaire S.D."/>
            <person name="Lobanov A.V."/>
            <person name="Lohr M."/>
            <person name="Manuell A."/>
            <person name="Meier I."/>
            <person name="Mets L."/>
            <person name="Mittag M."/>
            <person name="Mittelmeier T."/>
            <person name="Moroney J.V."/>
            <person name="Moseley J."/>
            <person name="Napoli C."/>
            <person name="Nedelcu A.M."/>
            <person name="Niyogi K."/>
            <person name="Novoselov S.V."/>
            <person name="Paulsen I.T."/>
            <person name="Pazour G."/>
            <person name="Purton S."/>
            <person name="Ral J.P."/>
            <person name="Riano-Pachon D.M."/>
            <person name="Riekhof W."/>
            <person name="Rymarquis L."/>
            <person name="Schroda M."/>
            <person name="Stern D."/>
            <person name="Umen J."/>
            <person name="Willows R."/>
            <person name="Wilson N."/>
            <person name="Zimmer S.L."/>
            <person name="Allmer J."/>
            <person name="Balk J."/>
            <person name="Bisova K."/>
            <person name="Chen C.J."/>
            <person name="Elias M."/>
            <person name="Gendler K."/>
            <person name="Hauser C."/>
            <person name="Lamb M.R."/>
            <person name="Ledford H."/>
            <person name="Long J.C."/>
            <person name="Minagawa J."/>
            <person name="Page M.D."/>
            <person name="Pan J."/>
            <person name="Pootakham W."/>
            <person name="Roje S."/>
            <person name="Rose A."/>
            <person name="Stahlberg E."/>
            <person name="Terauchi A.M."/>
            <person name="Yang P."/>
            <person name="Ball S."/>
            <person name="Bowler C."/>
            <person name="Dieckmann C.L."/>
            <person name="Gladyshev V.N."/>
            <person name="Green P."/>
            <person name="Jorgensen R."/>
            <person name="Mayfield S."/>
            <person name="Mueller-Roeber B."/>
            <person name="Rajamani S."/>
            <person name="Sayre R.T."/>
            <person name="Brokstein P."/>
            <person name="Dubchak I."/>
            <person name="Goodstein D."/>
            <person name="Hornick L."/>
            <person name="Huang Y.W."/>
            <person name="Jhaveri J."/>
            <person name="Luo Y."/>
            <person name="Martinez D."/>
            <person name="Ngau W.C."/>
            <person name="Otillar B."/>
            <person name="Poliakov A."/>
            <person name="Porter A."/>
            <person name="Szajkowski L."/>
            <person name="Werner G."/>
            <person name="Zhou K."/>
            <person name="Grigoriev I.V."/>
            <person name="Rokhsar D.S."/>
            <person name="Grossman A.R."/>
        </authorList>
    </citation>
    <scope>NUCLEOTIDE SEQUENCE [LARGE SCALE GENOMIC DNA]</scope>
    <source>
        <strain evidence="3">CC-503</strain>
    </source>
</reference>
<feature type="compositionally biased region" description="Low complexity" evidence="1">
    <location>
        <begin position="330"/>
        <end position="348"/>
    </location>
</feature>
<feature type="compositionally biased region" description="Low complexity" evidence="1">
    <location>
        <begin position="304"/>
        <end position="316"/>
    </location>
</feature>
<organism evidence="2 3">
    <name type="scientific">Chlamydomonas reinhardtii</name>
    <name type="common">Chlamydomonas smithii</name>
    <dbReference type="NCBI Taxonomy" id="3055"/>
    <lineage>
        <taxon>Eukaryota</taxon>
        <taxon>Viridiplantae</taxon>
        <taxon>Chlorophyta</taxon>
        <taxon>core chlorophytes</taxon>
        <taxon>Chlorophyceae</taxon>
        <taxon>CS clade</taxon>
        <taxon>Chlamydomonadales</taxon>
        <taxon>Chlamydomonadaceae</taxon>
        <taxon>Chlamydomonas</taxon>
    </lineage>
</organism>
<dbReference type="AlphaFoldDB" id="A0A2K3D2F3"/>
<feature type="compositionally biased region" description="Low complexity" evidence="1">
    <location>
        <begin position="206"/>
        <end position="219"/>
    </location>
</feature>
<keyword evidence="3" id="KW-1185">Reference proteome</keyword>
<accession>A0A2K3D2F3</accession>
<name>A0A2K3D2F3_CHLRE</name>
<dbReference type="GeneID" id="5716617"/>
<protein>
    <submittedName>
        <fullName evidence="2">Uncharacterized protein</fullName>
    </submittedName>
</protein>
<dbReference type="ExpressionAtlas" id="A0A2K3D2F3">
    <property type="expression patterns" value="baseline"/>
</dbReference>